<evidence type="ECO:0000313" key="4">
    <source>
        <dbReference type="Proteomes" id="UP000186102"/>
    </source>
</evidence>
<protein>
    <recommendedName>
        <fullName evidence="2">Tyr recombinase domain-containing protein</fullName>
    </recommendedName>
</protein>
<dbReference type="Proteomes" id="UP000186102">
    <property type="component" value="Unassembled WGS sequence"/>
</dbReference>
<dbReference type="Gene3D" id="1.10.443.10">
    <property type="entry name" value="Intergrase catalytic core"/>
    <property type="match status" value="1"/>
</dbReference>
<dbReference type="GO" id="GO:0015074">
    <property type="term" value="P:DNA integration"/>
    <property type="evidence" value="ECO:0007669"/>
    <property type="project" value="InterPro"/>
</dbReference>
<dbReference type="GO" id="GO:0006310">
    <property type="term" value="P:DNA recombination"/>
    <property type="evidence" value="ECO:0007669"/>
    <property type="project" value="UniProtKB-KW"/>
</dbReference>
<comment type="caution">
    <text evidence="3">The sequence shown here is derived from an EMBL/GenBank/DDBJ whole genome shotgun (WGS) entry which is preliminary data.</text>
</comment>
<sequence length="89" mass="10366">MLEKEVNPILFNEDLKKTGLLFPSENGTMLRADSFTKMMGRFAAKAGRKASPHCLRHTFVYLSRKKLSLKELQYVLDHDEKHNYSGHLW</sequence>
<dbReference type="InterPro" id="IPR013762">
    <property type="entry name" value="Integrase-like_cat_sf"/>
</dbReference>
<dbReference type="InterPro" id="IPR011010">
    <property type="entry name" value="DNA_brk_join_enz"/>
</dbReference>
<dbReference type="GO" id="GO:0003677">
    <property type="term" value="F:DNA binding"/>
    <property type="evidence" value="ECO:0007669"/>
    <property type="project" value="InterPro"/>
</dbReference>
<proteinExistence type="predicted"/>
<name>A0A1Q8R291_9FIRM</name>
<accession>A0A1Q8R291</accession>
<evidence type="ECO:0000313" key="3">
    <source>
        <dbReference type="EMBL" id="OLN33611.1"/>
    </source>
</evidence>
<evidence type="ECO:0000256" key="1">
    <source>
        <dbReference type="ARBA" id="ARBA00023172"/>
    </source>
</evidence>
<dbReference type="SUPFAM" id="SSF56349">
    <property type="entry name" value="DNA breaking-rejoining enzymes"/>
    <property type="match status" value="1"/>
</dbReference>
<evidence type="ECO:0000259" key="2">
    <source>
        <dbReference type="Pfam" id="PF00589"/>
    </source>
</evidence>
<dbReference type="AlphaFoldDB" id="A0A1Q8R291"/>
<organism evidence="3 4">
    <name type="scientific">Desulfosporosinus metallidurans</name>
    <dbReference type="NCBI Taxonomy" id="1888891"/>
    <lineage>
        <taxon>Bacteria</taxon>
        <taxon>Bacillati</taxon>
        <taxon>Bacillota</taxon>
        <taxon>Clostridia</taxon>
        <taxon>Eubacteriales</taxon>
        <taxon>Desulfitobacteriaceae</taxon>
        <taxon>Desulfosporosinus</taxon>
    </lineage>
</organism>
<dbReference type="Pfam" id="PF00589">
    <property type="entry name" value="Phage_integrase"/>
    <property type="match status" value="1"/>
</dbReference>
<keyword evidence="1" id="KW-0233">DNA recombination</keyword>
<dbReference type="EMBL" id="MLBF01000002">
    <property type="protein sequence ID" value="OLN33611.1"/>
    <property type="molecule type" value="Genomic_DNA"/>
</dbReference>
<dbReference type="InterPro" id="IPR002104">
    <property type="entry name" value="Integrase_catalytic"/>
</dbReference>
<keyword evidence="4" id="KW-1185">Reference proteome</keyword>
<feature type="domain" description="Tyr recombinase" evidence="2">
    <location>
        <begin position="16"/>
        <end position="80"/>
    </location>
</feature>
<gene>
    <name evidence="3" type="ORF">DSOL_0321</name>
</gene>
<reference evidence="3 4" key="1">
    <citation type="submission" date="2016-09" db="EMBL/GenBank/DDBJ databases">
        <title>Complete genome of Desulfosporosinus sp. OL.</title>
        <authorList>
            <person name="Mardanov A."/>
            <person name="Beletsky A."/>
            <person name="Panova A."/>
            <person name="Karnachuk O."/>
            <person name="Ravin N."/>
        </authorList>
    </citation>
    <scope>NUCLEOTIDE SEQUENCE [LARGE SCALE GENOMIC DNA]</scope>
    <source>
        <strain evidence="3 4">OL</strain>
    </source>
</reference>